<keyword evidence="2" id="KW-0472">Membrane</keyword>
<name>A0ABS1CPZ5_9GAMM</name>
<dbReference type="Gene3D" id="2.70.150.10">
    <property type="entry name" value="Calcium-transporting ATPase, cytoplasmic transduction domain A"/>
    <property type="match status" value="1"/>
</dbReference>
<dbReference type="InterPro" id="IPR059000">
    <property type="entry name" value="ATPase_P-type_domA"/>
</dbReference>
<dbReference type="SUPFAM" id="SSF81653">
    <property type="entry name" value="Calcium ATPase, transduction domain A"/>
    <property type="match status" value="1"/>
</dbReference>
<reference evidence="4 5" key="1">
    <citation type="journal article" date="2020" name="Microorganisms">
        <title>Osmotic Adaptation and Compatible Solute Biosynthesis of Phototrophic Bacteria as Revealed from Genome Analyses.</title>
        <authorList>
            <person name="Imhoff J.F."/>
            <person name="Rahn T."/>
            <person name="Kunzel S."/>
            <person name="Keller A."/>
            <person name="Neulinger S.C."/>
        </authorList>
    </citation>
    <scope>NUCLEOTIDE SEQUENCE [LARGE SCALE GENOMIC DNA]</scope>
    <source>
        <strain evidence="4 5">DSM 6210</strain>
    </source>
</reference>
<accession>A0ABS1CPZ5</accession>
<keyword evidence="2" id="KW-1133">Transmembrane helix</keyword>
<dbReference type="PANTHER" id="PTHR48085:SF5">
    <property type="entry name" value="CADMIUM_ZINC-TRANSPORTING ATPASE HMA4-RELATED"/>
    <property type="match status" value="1"/>
</dbReference>
<gene>
    <name evidence="4" type="ORF">CKO31_25470</name>
</gene>
<feature type="transmembrane region" description="Helical" evidence="2">
    <location>
        <begin position="70"/>
        <end position="88"/>
    </location>
</feature>
<organism evidence="4 5">
    <name type="scientific">Thiohalocapsa halophila</name>
    <dbReference type="NCBI Taxonomy" id="69359"/>
    <lineage>
        <taxon>Bacteria</taxon>
        <taxon>Pseudomonadati</taxon>
        <taxon>Pseudomonadota</taxon>
        <taxon>Gammaproteobacteria</taxon>
        <taxon>Chromatiales</taxon>
        <taxon>Chromatiaceae</taxon>
        <taxon>Thiohalocapsa</taxon>
    </lineage>
</organism>
<dbReference type="Proteomes" id="UP000748752">
    <property type="component" value="Unassembled WGS sequence"/>
</dbReference>
<evidence type="ECO:0000313" key="5">
    <source>
        <dbReference type="Proteomes" id="UP000748752"/>
    </source>
</evidence>
<dbReference type="InterPro" id="IPR051014">
    <property type="entry name" value="Cation_Transport_ATPase_IB"/>
</dbReference>
<comment type="caution">
    <text evidence="4">The sequence shown here is derived from an EMBL/GenBank/DDBJ whole genome shotgun (WGS) entry which is preliminary data.</text>
</comment>
<protein>
    <recommendedName>
        <fullName evidence="3">P-type ATPase A domain-containing protein</fullName>
    </recommendedName>
</protein>
<feature type="non-terminal residue" evidence="4">
    <location>
        <position position="340"/>
    </location>
</feature>
<evidence type="ECO:0000313" key="4">
    <source>
        <dbReference type="EMBL" id="MBK1634007.1"/>
    </source>
</evidence>
<keyword evidence="5" id="KW-1185">Reference proteome</keyword>
<feature type="transmembrane region" description="Helical" evidence="2">
    <location>
        <begin position="127"/>
        <end position="149"/>
    </location>
</feature>
<dbReference type="Pfam" id="PF00122">
    <property type="entry name" value="E1-E2_ATPase"/>
    <property type="match status" value="1"/>
</dbReference>
<evidence type="ECO:0000259" key="3">
    <source>
        <dbReference type="Pfam" id="PF00122"/>
    </source>
</evidence>
<evidence type="ECO:0000256" key="2">
    <source>
        <dbReference type="SAM" id="Phobius"/>
    </source>
</evidence>
<sequence>MVLEMIGATGAGIYLVGRPKKSKLLRHKRRGPKQERVMPFTGGVREQQIKEFSADNIGAKSQRKKLNDRNMKVSLVSMALAGAGNVFYPPMTLLSLPGIAYITQFAVREGWRSLARDRKLTVDSLSALMKVLLVANGYLFFASFSVFMFSLNRKLLDKISDDSKKNIIDVFKQQPSTVWVLEGDAELEIPFERLKAGDVVVVGAGGVIPVDGVIADGSASVDQHILTGESQPAEKGEGDEVFALTIVLSGKVRIDVRETGERTTAAQIASILNNTISTRTDVQLWSKEISDRTVLPTFALGAIAFPFVGRTGALGFVNSHFKYRATIASAIGVLNYLDKA</sequence>
<keyword evidence="2" id="KW-0812">Transmembrane</keyword>
<evidence type="ECO:0000256" key="1">
    <source>
        <dbReference type="ARBA" id="ARBA00006024"/>
    </source>
</evidence>
<dbReference type="InterPro" id="IPR008250">
    <property type="entry name" value="ATPase_P-typ_transduc_dom_A_sf"/>
</dbReference>
<dbReference type="PANTHER" id="PTHR48085">
    <property type="entry name" value="CADMIUM/ZINC-TRANSPORTING ATPASE HMA2-RELATED"/>
    <property type="match status" value="1"/>
</dbReference>
<dbReference type="EMBL" id="NRRV01000194">
    <property type="protein sequence ID" value="MBK1634007.1"/>
    <property type="molecule type" value="Genomic_DNA"/>
</dbReference>
<feature type="domain" description="P-type ATPase A" evidence="3">
    <location>
        <begin position="173"/>
        <end position="271"/>
    </location>
</feature>
<proteinExistence type="inferred from homology"/>
<comment type="similarity">
    <text evidence="1">Belongs to the cation transport ATPase (P-type) (TC 3.A.3) family. Type IB subfamily.</text>
</comment>